<comment type="similarity">
    <text evidence="1 7">Belongs to the cytochrome P450 family.</text>
</comment>
<dbReference type="InterPro" id="IPR036396">
    <property type="entry name" value="Cyt_P450_sf"/>
</dbReference>
<dbReference type="RefSeq" id="WP_242330397.1">
    <property type="nucleotide sequence ID" value="NZ_CP071872.1"/>
</dbReference>
<gene>
    <name evidence="8" type="ORF">J4032_09890</name>
</gene>
<dbReference type="PRINTS" id="PR00463">
    <property type="entry name" value="EP450I"/>
</dbReference>
<organism evidence="8 9">
    <name type="scientific">Streptomyces formicae</name>
    <dbReference type="NCBI Taxonomy" id="1616117"/>
    <lineage>
        <taxon>Bacteria</taxon>
        <taxon>Bacillati</taxon>
        <taxon>Actinomycetota</taxon>
        <taxon>Actinomycetes</taxon>
        <taxon>Kitasatosporales</taxon>
        <taxon>Streptomycetaceae</taxon>
        <taxon>Streptomyces</taxon>
    </lineage>
</organism>
<evidence type="ECO:0000256" key="1">
    <source>
        <dbReference type="ARBA" id="ARBA00010617"/>
    </source>
</evidence>
<dbReference type="EMBL" id="CP071872">
    <property type="protein sequence ID" value="UNM11813.1"/>
    <property type="molecule type" value="Genomic_DNA"/>
</dbReference>
<dbReference type="PANTHER" id="PTHR24291">
    <property type="entry name" value="CYTOCHROME P450 FAMILY 4"/>
    <property type="match status" value="1"/>
</dbReference>
<evidence type="ECO:0000256" key="3">
    <source>
        <dbReference type="ARBA" id="ARBA00022723"/>
    </source>
</evidence>
<sequence>MSAVIATAPGEAPIIGHAWQLRSRPLGFLREASAAGDIVTVRVGRRPLYLLTAPDLIRRQLVTQAQDFSNGIVLFDWLRLLLGNGVATSEGAFHRRQRRLLQPAFHASRHPAYLEIIRAATQARMERWRPGIALRVEHETAELALTAVTESLFSAGLTPDAVTEVRRTLPAVVRGIGRRSFTPVEMLYRLPTPGNRRFTAAVDRLHACVDKIIAEYRTAGADRGDLLSLLLGARHGDSGHAMTDQQVHDETITMLVTGTETVSSAMAWALHLLGAHPELADRVHAEADEVLGGKPVTTEDLPKLEYLGRVINETLRLFPPAWLIPRRAEADTVLGGHRLPAGTHLLFSPYALQRDPRYYTRPDVFDPDRWLPERSQSIPRTAYLPFGAGLRHCVGEGFARLELLVVLASVAARWRLRPVPDSRMRTVADGSLRPEQLWMTTEPR</sequence>
<proteinExistence type="inferred from homology"/>
<dbReference type="InterPro" id="IPR050196">
    <property type="entry name" value="Cytochrome_P450_Monoox"/>
</dbReference>
<dbReference type="SUPFAM" id="SSF48264">
    <property type="entry name" value="Cytochrome P450"/>
    <property type="match status" value="1"/>
</dbReference>
<dbReference type="Pfam" id="PF00067">
    <property type="entry name" value="p450"/>
    <property type="match status" value="1"/>
</dbReference>
<dbReference type="Proteomes" id="UP000828924">
    <property type="component" value="Chromosome"/>
</dbReference>
<dbReference type="InterPro" id="IPR017972">
    <property type="entry name" value="Cyt_P450_CS"/>
</dbReference>
<accession>A0ABY3WPR9</accession>
<keyword evidence="3 7" id="KW-0479">Metal-binding</keyword>
<dbReference type="Gene3D" id="1.10.630.10">
    <property type="entry name" value="Cytochrome P450"/>
    <property type="match status" value="1"/>
</dbReference>
<dbReference type="InterPro" id="IPR001128">
    <property type="entry name" value="Cyt_P450"/>
</dbReference>
<keyword evidence="4 7" id="KW-0560">Oxidoreductase</keyword>
<evidence type="ECO:0000256" key="2">
    <source>
        <dbReference type="ARBA" id="ARBA00022617"/>
    </source>
</evidence>
<dbReference type="CDD" id="cd11049">
    <property type="entry name" value="CYP170A1-like"/>
    <property type="match status" value="1"/>
</dbReference>
<keyword evidence="5 7" id="KW-0408">Iron</keyword>
<reference evidence="8 9" key="1">
    <citation type="submission" date="2021-03" db="EMBL/GenBank/DDBJ databases">
        <title>Complete genome of Streptomyces formicae strain 1H-GS9 (DSM 100524).</title>
        <authorList>
            <person name="Atanasov K.E."/>
            <person name="Altabella T."/>
            <person name="Ferrer A."/>
        </authorList>
    </citation>
    <scope>NUCLEOTIDE SEQUENCE [LARGE SCALE GENOMIC DNA]</scope>
    <source>
        <strain evidence="8 9">1H-GS9</strain>
    </source>
</reference>
<protein>
    <submittedName>
        <fullName evidence="8">Cytochrome P450</fullName>
    </submittedName>
</protein>
<dbReference type="PRINTS" id="PR00385">
    <property type="entry name" value="P450"/>
</dbReference>
<name>A0ABY3WPR9_9ACTN</name>
<dbReference type="PANTHER" id="PTHR24291:SF50">
    <property type="entry name" value="BIFUNCTIONAL ALBAFLAVENONE MONOOXYGENASE_TERPENE SYNTHASE"/>
    <property type="match status" value="1"/>
</dbReference>
<evidence type="ECO:0000256" key="7">
    <source>
        <dbReference type="RuleBase" id="RU000461"/>
    </source>
</evidence>
<keyword evidence="9" id="KW-1185">Reference proteome</keyword>
<dbReference type="InterPro" id="IPR002401">
    <property type="entry name" value="Cyt_P450_E_grp-I"/>
</dbReference>
<dbReference type="PROSITE" id="PS00086">
    <property type="entry name" value="CYTOCHROME_P450"/>
    <property type="match status" value="1"/>
</dbReference>
<keyword evidence="2 7" id="KW-0349">Heme</keyword>
<evidence type="ECO:0000313" key="9">
    <source>
        <dbReference type="Proteomes" id="UP000828924"/>
    </source>
</evidence>
<evidence type="ECO:0000313" key="8">
    <source>
        <dbReference type="EMBL" id="UNM11813.1"/>
    </source>
</evidence>
<keyword evidence="6 7" id="KW-0503">Monooxygenase</keyword>
<evidence type="ECO:0000256" key="6">
    <source>
        <dbReference type="ARBA" id="ARBA00023033"/>
    </source>
</evidence>
<evidence type="ECO:0000256" key="5">
    <source>
        <dbReference type="ARBA" id="ARBA00023004"/>
    </source>
</evidence>
<evidence type="ECO:0000256" key="4">
    <source>
        <dbReference type="ARBA" id="ARBA00023002"/>
    </source>
</evidence>